<protein>
    <submittedName>
        <fullName evidence="2">IS66 family insertion sequence element accessory protein TnpB</fullName>
    </submittedName>
</protein>
<name>A0AAQ3PVV7_ANAHA</name>
<dbReference type="EMBL" id="JAAITB010000023">
    <property type="protein sequence ID" value="NSJ80066.1"/>
    <property type="molecule type" value="Genomic_DNA"/>
</dbReference>
<dbReference type="Pfam" id="PF05717">
    <property type="entry name" value="TnpB_IS66"/>
    <property type="match status" value="1"/>
</dbReference>
<evidence type="ECO:0000313" key="1">
    <source>
        <dbReference type="EMBL" id="NSJ80066.1"/>
    </source>
</evidence>
<evidence type="ECO:0000313" key="3">
    <source>
        <dbReference type="Proteomes" id="UP001243496"/>
    </source>
</evidence>
<accession>A0AAQ3PVV7</accession>
<keyword evidence="4" id="KW-1185">Reference proteome</keyword>
<sequence>MLGDISAVDDIYIVCGYTDMRKQIDGLYSIVKDQFHMDPEQRALYLFCGRRCDRIKALLYENDGFVLLYKRLTDSEGRYCWPRNKNEVQPITWRQFDWLMSGLEIEQPKAIRPRKPEDKKE</sequence>
<organism evidence="2 3">
    <name type="scientific">Anaerostipes hadrus</name>
    <dbReference type="NCBI Taxonomy" id="649756"/>
    <lineage>
        <taxon>Bacteria</taxon>
        <taxon>Bacillati</taxon>
        <taxon>Bacillota</taxon>
        <taxon>Clostridia</taxon>
        <taxon>Lachnospirales</taxon>
        <taxon>Lachnospiraceae</taxon>
        <taxon>Anaerostipes</taxon>
    </lineage>
</organism>
<dbReference type="GeneID" id="92742466"/>
<dbReference type="RefSeq" id="WP_044924462.1">
    <property type="nucleotide sequence ID" value="NZ_CAXSPF010000004.1"/>
</dbReference>
<proteinExistence type="predicted"/>
<dbReference type="EMBL" id="CP132968">
    <property type="protein sequence ID" value="WMD16398.1"/>
    <property type="molecule type" value="Genomic_DNA"/>
</dbReference>
<dbReference type="Proteomes" id="UP001243496">
    <property type="component" value="Chromosome"/>
</dbReference>
<dbReference type="AlphaFoldDB" id="A0AAQ3PVV7"/>
<dbReference type="InterPro" id="IPR008878">
    <property type="entry name" value="Transposase_IS66_Orf2"/>
</dbReference>
<reference evidence="2" key="3">
    <citation type="submission" date="2023-08" db="EMBL/GenBank/DDBJ databases">
        <title>Complete Genome Sequences of butyrate producing Anaerostipes hadrus strains BA1 and GIF7 isolated from the terminal ileum of a healthy lean male.</title>
        <authorList>
            <person name="Low A."/>
            <person name="Sheludchenko M."/>
            <person name="Cheng H.E."/>
            <person name="Koh X.Q."/>
            <person name="Lee J."/>
        </authorList>
    </citation>
    <scope>NUCLEOTIDE SEQUENCE</scope>
    <source>
        <strain evidence="2">BA1</strain>
    </source>
</reference>
<evidence type="ECO:0000313" key="2">
    <source>
        <dbReference type="EMBL" id="WMD16398.1"/>
    </source>
</evidence>
<dbReference type="Proteomes" id="UP001644750">
    <property type="component" value="Unassembled WGS sequence"/>
</dbReference>
<dbReference type="PANTHER" id="PTHR36455:SF1">
    <property type="entry name" value="BLR8292 PROTEIN"/>
    <property type="match status" value="1"/>
</dbReference>
<gene>
    <name evidence="2" type="primary">tnpB</name>
    <name evidence="1" type="ORF">G5A72_10850</name>
    <name evidence="2" type="ORF">RBI15_13740</name>
</gene>
<reference evidence="1 4" key="1">
    <citation type="journal article" date="2020" name="Cell Host Microbe">
        <title>Functional and Genomic Variation between Human-Derived Isolates of Lachnospiraceae Reveals Inter- and Intra-Species Diversity.</title>
        <authorList>
            <person name="Sorbara M.T."/>
            <person name="Littmann E.R."/>
            <person name="Fontana E."/>
            <person name="Moody T.U."/>
            <person name="Kohout C.E."/>
            <person name="Gjonbalaj M."/>
            <person name="Eaton V."/>
            <person name="Seok R."/>
            <person name="Leiner I.M."/>
            <person name="Pamer E.G."/>
        </authorList>
    </citation>
    <scope>NUCLEOTIDE SEQUENCE [LARGE SCALE GENOMIC DNA]</scope>
    <source>
        <strain evidence="1 4">MSK.14.57</strain>
    </source>
</reference>
<reference evidence="1" key="2">
    <citation type="submission" date="2020-02" db="EMBL/GenBank/DDBJ databases">
        <authorList>
            <person name="Littmann E."/>
            <person name="Sorbara M."/>
        </authorList>
    </citation>
    <scope>NUCLEOTIDE SEQUENCE</scope>
    <source>
        <strain evidence="1">MSK.14.57</strain>
    </source>
</reference>
<dbReference type="NCBIfam" id="NF033819">
    <property type="entry name" value="IS66_TnpB"/>
    <property type="match status" value="1"/>
</dbReference>
<evidence type="ECO:0000313" key="4">
    <source>
        <dbReference type="Proteomes" id="UP001644750"/>
    </source>
</evidence>
<dbReference type="PANTHER" id="PTHR36455">
    <property type="match status" value="1"/>
</dbReference>